<gene>
    <name evidence="1" type="ORF">DLM75_12825</name>
</gene>
<dbReference type="Proteomes" id="UP000265798">
    <property type="component" value="Unassembled WGS sequence"/>
</dbReference>
<proteinExistence type="predicted"/>
<evidence type="ECO:0000313" key="1">
    <source>
        <dbReference type="EMBL" id="RHX89833.1"/>
    </source>
</evidence>
<protein>
    <submittedName>
        <fullName evidence="1">Uncharacterized protein</fullName>
    </submittedName>
</protein>
<dbReference type="EMBL" id="QHCT01000003">
    <property type="protein sequence ID" value="RHX89833.1"/>
    <property type="molecule type" value="Genomic_DNA"/>
</dbReference>
<reference evidence="2" key="1">
    <citation type="submission" date="2018-05" db="EMBL/GenBank/DDBJ databases">
        <title>Leptospira yasudae sp. nov. and Leptospira stimsonii sp. nov., two pathogenic species of the genus Leptospira isolated from environmental sources.</title>
        <authorList>
            <person name="Casanovas-Massana A."/>
            <person name="Hamond C."/>
            <person name="Santos L.A."/>
            <person name="Hacker K.P."/>
            <person name="Balassiano I."/>
            <person name="Medeiros M.A."/>
            <person name="Reis M.G."/>
            <person name="Ko A.I."/>
            <person name="Wunder E.A."/>
        </authorList>
    </citation>
    <scope>NUCLEOTIDE SEQUENCE [LARGE SCALE GENOMIC DNA]</scope>
    <source>
        <strain evidence="2">Yale</strain>
    </source>
</reference>
<name>A0A396Z6U7_9LEPT</name>
<dbReference type="AlphaFoldDB" id="A0A396Z6U7"/>
<accession>A0A396Z6U7</accession>
<comment type="caution">
    <text evidence="1">The sequence shown here is derived from an EMBL/GenBank/DDBJ whole genome shotgun (WGS) entry which is preliminary data.</text>
</comment>
<organism evidence="1 2">
    <name type="scientific">Leptospira stimsonii</name>
    <dbReference type="NCBI Taxonomy" id="2202203"/>
    <lineage>
        <taxon>Bacteria</taxon>
        <taxon>Pseudomonadati</taxon>
        <taxon>Spirochaetota</taxon>
        <taxon>Spirochaetia</taxon>
        <taxon>Leptospirales</taxon>
        <taxon>Leptospiraceae</taxon>
        <taxon>Leptospira</taxon>
    </lineage>
</organism>
<evidence type="ECO:0000313" key="2">
    <source>
        <dbReference type="Proteomes" id="UP000265798"/>
    </source>
</evidence>
<sequence>MEFPIFISNIFSVKFSTISPFLPEGWFSPQKRREESGTVFFILKRSKEEFVLKTGRYCREPGKESFFFLGITVQFAHRF</sequence>